<dbReference type="InterPro" id="IPR018200">
    <property type="entry name" value="USP_CS"/>
</dbReference>
<evidence type="ECO:0000313" key="9">
    <source>
        <dbReference type="EMBL" id="PPJ52330.1"/>
    </source>
</evidence>
<dbReference type="PROSITE" id="PS50235">
    <property type="entry name" value="USP_3"/>
    <property type="match status" value="1"/>
</dbReference>
<evidence type="ECO:0000256" key="7">
    <source>
        <dbReference type="SAM" id="MobiDB-lite"/>
    </source>
</evidence>
<dbReference type="OrthoDB" id="2420415at2759"/>
<dbReference type="GO" id="GO:0004843">
    <property type="term" value="F:cysteine-type deubiquitinase activity"/>
    <property type="evidence" value="ECO:0007669"/>
    <property type="project" value="UniProtKB-EC"/>
</dbReference>
<evidence type="ECO:0000256" key="2">
    <source>
        <dbReference type="ARBA" id="ARBA00012759"/>
    </source>
</evidence>
<comment type="caution">
    <text evidence="9">The sequence shown here is derived from an EMBL/GenBank/DDBJ whole genome shotgun (WGS) entry which is preliminary data.</text>
</comment>
<dbReference type="AlphaFoldDB" id="A0A2S6BXW6"/>
<keyword evidence="5" id="KW-0378">Hydrolase</keyword>
<comment type="catalytic activity">
    <reaction evidence="1">
        <text>Thiol-dependent hydrolysis of ester, thioester, amide, peptide and isopeptide bonds formed by the C-terminal Gly of ubiquitin (a 76-residue protein attached to proteins as an intracellular targeting signal).</text>
        <dbReference type="EC" id="3.4.19.12"/>
    </reaction>
</comment>
<dbReference type="Gene3D" id="3.90.70.10">
    <property type="entry name" value="Cysteine proteinases"/>
    <property type="match status" value="1"/>
</dbReference>
<dbReference type="InterPro" id="IPR044635">
    <property type="entry name" value="UBP14-like"/>
</dbReference>
<organism evidence="9 10">
    <name type="scientific">Cercospora berteroae</name>
    <dbReference type="NCBI Taxonomy" id="357750"/>
    <lineage>
        <taxon>Eukaryota</taxon>
        <taxon>Fungi</taxon>
        <taxon>Dikarya</taxon>
        <taxon>Ascomycota</taxon>
        <taxon>Pezizomycotina</taxon>
        <taxon>Dothideomycetes</taxon>
        <taxon>Dothideomycetidae</taxon>
        <taxon>Mycosphaerellales</taxon>
        <taxon>Mycosphaerellaceae</taxon>
        <taxon>Cercospora</taxon>
    </lineage>
</organism>
<keyword evidence="6" id="KW-0788">Thiol protease</keyword>
<dbReference type="SUPFAM" id="SSF54001">
    <property type="entry name" value="Cysteine proteinases"/>
    <property type="match status" value="1"/>
</dbReference>
<dbReference type="InterPro" id="IPR028889">
    <property type="entry name" value="USP"/>
</dbReference>
<dbReference type="EMBL" id="PNEN01001705">
    <property type="protein sequence ID" value="PPJ52330.1"/>
    <property type="molecule type" value="Genomic_DNA"/>
</dbReference>
<sequence>MTAFAGGPGKTAPKLANDFLRFDPLHCDRNANYLADFTPPVGEGKQLAPKIGSCQHEYSTKHAQSIPPPLDLRADGGTQYKLAVCCKKCRIHADIRISYAFAVNPCPNSQDPLHHFVRRHELDVAIPDRIEYAWQCSSEGCGADLRISFRTAKIQPTERTMLVDTDRLKKAYEAMVREEPDREGIRQATPVEVLQRLRRYIKDALNTEHVRRSFPANNKRFGEAFGVYGADCYELLTRLGFRYSQAQGDQEAMWQLPDPPVLDDRFAAQGNSHRELLEDIEAELHALMIKTAADTNAANPAASEGWPLADRDVDRTLAAQGYPRFSSLRRQVASPEELPYFASLGIQPDSADSIVTWAVDKQFTTDAQRQSYYFECLQIIAEARKTEDLQTTLALVESRGLISRRDITAAYRYLDISQTDAQTADDERILNLFYVRTSDSGPEAKEEARRALRKIGLVRQSQRLIRAAEQTIETYEEALDWLGNGANRQTADDWLISFAGTKREENEELTRKAISVIAHERKSDALNQWLLTGQADGYQMDKEEALRQLGITESWATIDKSILSMQFDMARIDRPGEQTEKAIAALEKAIASEQTSRSAETWPVGLTSHGNTCYLNSLLQYYFSIKPLREIVLNYDQYKLDTEQHTSKDERVGHRKISLEEVKGGQRFACDLKQLFDRMIKSPSEHVRPEDDLVCRAFLEMKDYALLSSAVQELRAEHAEKANGVVENENEVKADDNEPAQIQSSDRVASDASSVTLRGEEDVPMQNGELPPTPPKSPPKDDSAAAPPLPPRRFSTTRDHALEKAQEKAKAQQDVTEVHDDVLFKLRAGMTPRGADETGEQEDDLHRLFKYSMIETSVKNGIDGKKKPLLDMAITIPPPSGATDIYSVLDQFFDLQSVGETTEAGNTEAYKSLEVLPPLLQINITRIDYNKERGAFKSEACVKLEDELYLDRYIDTSHPDVLPRRKACWLWRQKLHALRKEKKAIDDAPQVVNKPNDLSGPLVMSEAGEYLHDMPKVNAELEQLGMDGIEVPEALPIAVMSETQNQLARLLQLESEIAEIEPRLKDQFSEFKKIKYRLAAVFFHRGSYGHGHYWIYIHDFENDVWRMYNDERVDEFKNINEILEANNWNHGTPTFAVYVKDDHKTEIVQPVCRAPEAVPEPESQTVPDIDVQMHDGGNVPEGTMNPRDMMVRRDSASGLDRKESSGAWDSARDMPASPVCTFQYTYDGQKDHDTFQLPPPYKMFAVRDGGLEVNHGVSHEEDEKMAF</sequence>
<feature type="compositionally biased region" description="Low complexity" evidence="7">
    <location>
        <begin position="744"/>
        <end position="755"/>
    </location>
</feature>
<dbReference type="Pfam" id="PF00443">
    <property type="entry name" value="UCH"/>
    <property type="match status" value="1"/>
</dbReference>
<dbReference type="GO" id="GO:0016579">
    <property type="term" value="P:protein deubiquitination"/>
    <property type="evidence" value="ECO:0007669"/>
    <property type="project" value="InterPro"/>
</dbReference>
<evidence type="ECO:0000256" key="4">
    <source>
        <dbReference type="ARBA" id="ARBA00022786"/>
    </source>
</evidence>
<evidence type="ECO:0000256" key="3">
    <source>
        <dbReference type="ARBA" id="ARBA00022670"/>
    </source>
</evidence>
<keyword evidence="3" id="KW-0645">Protease</keyword>
<keyword evidence="10" id="KW-1185">Reference proteome</keyword>
<evidence type="ECO:0000259" key="8">
    <source>
        <dbReference type="PROSITE" id="PS50235"/>
    </source>
</evidence>
<feature type="compositionally biased region" description="Basic and acidic residues" evidence="7">
    <location>
        <begin position="796"/>
        <end position="815"/>
    </location>
</feature>
<dbReference type="InterPro" id="IPR001394">
    <property type="entry name" value="Peptidase_C19_UCH"/>
</dbReference>
<dbReference type="GO" id="GO:0061136">
    <property type="term" value="P:regulation of proteasomal protein catabolic process"/>
    <property type="evidence" value="ECO:0007669"/>
    <property type="project" value="TreeGrafter"/>
</dbReference>
<dbReference type="PANTHER" id="PTHR43982">
    <property type="entry name" value="UBIQUITIN CARBOXYL-TERMINAL HYDROLASE"/>
    <property type="match status" value="1"/>
</dbReference>
<proteinExistence type="predicted"/>
<dbReference type="PROSITE" id="PS00973">
    <property type="entry name" value="USP_2"/>
    <property type="match status" value="1"/>
</dbReference>
<evidence type="ECO:0000256" key="1">
    <source>
        <dbReference type="ARBA" id="ARBA00000707"/>
    </source>
</evidence>
<gene>
    <name evidence="9" type="ORF">CBER1_10220</name>
</gene>
<dbReference type="Proteomes" id="UP000237631">
    <property type="component" value="Unassembled WGS sequence"/>
</dbReference>
<dbReference type="GO" id="GO:0043161">
    <property type="term" value="P:proteasome-mediated ubiquitin-dependent protein catabolic process"/>
    <property type="evidence" value="ECO:0007669"/>
    <property type="project" value="InterPro"/>
</dbReference>
<feature type="domain" description="USP" evidence="8">
    <location>
        <begin position="604"/>
        <end position="1141"/>
    </location>
</feature>
<feature type="region of interest" description="Disordered" evidence="7">
    <location>
        <begin position="722"/>
        <end position="815"/>
    </location>
</feature>
<dbReference type="EC" id="3.4.19.12" evidence="2"/>
<protein>
    <recommendedName>
        <fullName evidence="2">ubiquitinyl hydrolase 1</fullName>
        <ecNumber evidence="2">3.4.19.12</ecNumber>
    </recommendedName>
</protein>
<evidence type="ECO:0000256" key="6">
    <source>
        <dbReference type="ARBA" id="ARBA00022807"/>
    </source>
</evidence>
<dbReference type="Pfam" id="PF13446">
    <property type="entry name" value="RPT"/>
    <property type="match status" value="3"/>
</dbReference>
<dbReference type="PANTHER" id="PTHR43982:SF6">
    <property type="entry name" value="UBIQUITIN CARBOXYL-TERMINAL HYDROLASE 2-RELATED"/>
    <property type="match status" value="1"/>
</dbReference>
<evidence type="ECO:0000256" key="5">
    <source>
        <dbReference type="ARBA" id="ARBA00022801"/>
    </source>
</evidence>
<dbReference type="InterPro" id="IPR038765">
    <property type="entry name" value="Papain-like_cys_pep_sf"/>
</dbReference>
<keyword evidence="4" id="KW-0833">Ubl conjugation pathway</keyword>
<dbReference type="PROSITE" id="PS00972">
    <property type="entry name" value="USP_1"/>
    <property type="match status" value="1"/>
</dbReference>
<dbReference type="GO" id="GO:0070628">
    <property type="term" value="F:proteasome binding"/>
    <property type="evidence" value="ECO:0007669"/>
    <property type="project" value="TreeGrafter"/>
</dbReference>
<dbReference type="InterPro" id="IPR025305">
    <property type="entry name" value="UCH_repeat_domain"/>
</dbReference>
<reference evidence="10" key="1">
    <citation type="journal article" date="2017" name="bioRxiv">
        <title>Conservation of a gene cluster reveals novel cercosporin biosynthetic mechanisms and extends production to the genus Colletotrichum.</title>
        <authorList>
            <person name="de Jonge R."/>
            <person name="Ebert M.K."/>
            <person name="Huitt-Roehl C.R."/>
            <person name="Pal P."/>
            <person name="Suttle J.C."/>
            <person name="Spanner R.E."/>
            <person name="Neubauer J.D."/>
            <person name="Jurick W.M.II."/>
            <person name="Stott K.A."/>
            <person name="Secor G.A."/>
            <person name="Thomma B.P.H.J."/>
            <person name="Van de Peer Y."/>
            <person name="Townsend C.A."/>
            <person name="Bolton M.D."/>
        </authorList>
    </citation>
    <scope>NUCLEOTIDE SEQUENCE [LARGE SCALE GENOMIC DNA]</scope>
    <source>
        <strain evidence="10">CBS538.71</strain>
    </source>
</reference>
<evidence type="ECO:0000313" key="10">
    <source>
        <dbReference type="Proteomes" id="UP000237631"/>
    </source>
</evidence>
<dbReference type="STRING" id="357750.A0A2S6BXW6"/>
<name>A0A2S6BXW6_9PEZI</name>
<accession>A0A2S6BXW6</accession>